<dbReference type="InterPro" id="IPR017853">
    <property type="entry name" value="GH"/>
</dbReference>
<evidence type="ECO:0000313" key="9">
    <source>
        <dbReference type="Proteomes" id="UP000295781"/>
    </source>
</evidence>
<keyword evidence="4" id="KW-0732">Signal</keyword>
<accession>A0A4P2PZ24</accession>
<evidence type="ECO:0000256" key="3">
    <source>
        <dbReference type="ARBA" id="ARBA00012744"/>
    </source>
</evidence>
<dbReference type="Gene3D" id="3.20.20.300">
    <property type="entry name" value="Glycoside hydrolase, family 3, N-terminal domain"/>
    <property type="match status" value="1"/>
</dbReference>
<dbReference type="SUPFAM" id="SSF51445">
    <property type="entry name" value="(Trans)glycosidases"/>
    <property type="match status" value="1"/>
</dbReference>
<dbReference type="EMBL" id="CP012670">
    <property type="protein sequence ID" value="AUX21848.1"/>
    <property type="molecule type" value="Genomic_DNA"/>
</dbReference>
<comment type="catalytic activity">
    <reaction evidence="1">
        <text>Hydrolysis of terminal, non-reducing beta-D-glucosyl residues with release of beta-D-glucose.</text>
        <dbReference type="EC" id="3.2.1.21"/>
    </reaction>
</comment>
<dbReference type="InterPro" id="IPR013783">
    <property type="entry name" value="Ig-like_fold"/>
</dbReference>
<dbReference type="Pfam" id="PF01915">
    <property type="entry name" value="Glyco_hydro_3_C"/>
    <property type="match status" value="1"/>
</dbReference>
<keyword evidence="5 8" id="KW-0378">Hydrolase</keyword>
<dbReference type="Pfam" id="PF00933">
    <property type="entry name" value="Glyco_hydro_3"/>
    <property type="match status" value="1"/>
</dbReference>
<dbReference type="OrthoDB" id="9781691at2"/>
<evidence type="ECO:0000256" key="5">
    <source>
        <dbReference type="ARBA" id="ARBA00022801"/>
    </source>
</evidence>
<dbReference type="SMART" id="SM01217">
    <property type="entry name" value="Fn3_like"/>
    <property type="match status" value="1"/>
</dbReference>
<sequence length="739" mass="78670">MNDTPLYKDPTQPVSRRVDDLLSRMTLDEKVGQLMQLDAQGDIEDAIGRMKVGSLLHCNGKDADAAIRRSLRTRLGIPVLMADDGIHGHSFWAGATIFPTQLAMACTWDAGLLEKVARVTAVEMRATGLKWTFSPVLCLTRDLRWGRVGETFGEDPHLIGELACAMIRGYQGEGLGDPDAVLATAKHYAGYSETLGGRDASEANLSRRYLRSYFLPPFERAARSGCMAFMTGYQSMDGIPATANRWLLTEVLREEWGFTGAVVTDWNNVASLVHDQKVCKDMAEAAAVAIRSGNDFMMATPQFYEGAQEAVRRGLLAEAEIDAVVRRVLGLKLSLGLFEDPGYSSEQRIREVIGCAAHRELNLEVARASLVLLKNDGLLPLPDGRAAGGAASGAGAAERPLRRIAVIGPNADDPIAQLGDWSLGSGQMSGGNGPEHPRSSIVTILDGIRELAPPGCEVVHAPGCSVVSDDASGIPAAVELARGADVVVLVLGDRIEYIGETKSTATLELMGGQRALADAIAGTGVPGVVVLVNSKPLVLPRSVLGAPALVEAFNPGMMGGRAVAEALFGRINPSGKLTISFPYHVGQQPVFYNQARGQHGTRYADLTQEPAFAFGFGLSYTTFAYSGLKVLTPSVARGGAASFEVTVTNTGARDGVEIVQLYIEDRVTSSTWAVKELKASARLNLAAGEARTVRFDVPAAELSIVDAEGRRVVEPGEFWVHIGASSRAQDLLSAGFAVA</sequence>
<dbReference type="InterPro" id="IPR036881">
    <property type="entry name" value="Glyco_hydro_3_C_sf"/>
</dbReference>
<dbReference type="Gene3D" id="3.40.50.1700">
    <property type="entry name" value="Glycoside hydrolase family 3 C-terminal domain"/>
    <property type="match status" value="1"/>
</dbReference>
<dbReference type="InterPro" id="IPR026891">
    <property type="entry name" value="Fn3-like"/>
</dbReference>
<feature type="domain" description="Fibronectin type III-like" evidence="7">
    <location>
        <begin position="657"/>
        <end position="726"/>
    </location>
</feature>
<dbReference type="Pfam" id="PF14310">
    <property type="entry name" value="Fn3-like"/>
    <property type="match status" value="1"/>
</dbReference>
<dbReference type="EC" id="3.2.1.21" evidence="3"/>
<reference evidence="8 9" key="1">
    <citation type="submission" date="2015-09" db="EMBL/GenBank/DDBJ databases">
        <title>Sorangium comparison.</title>
        <authorList>
            <person name="Zaburannyi N."/>
            <person name="Bunk B."/>
            <person name="Overmann J."/>
            <person name="Mueller R."/>
        </authorList>
    </citation>
    <scope>NUCLEOTIDE SEQUENCE [LARGE SCALE GENOMIC DNA]</scope>
    <source>
        <strain evidence="8 9">So ceGT47</strain>
    </source>
</reference>
<dbReference type="GO" id="GO:0009251">
    <property type="term" value="P:glucan catabolic process"/>
    <property type="evidence" value="ECO:0007669"/>
    <property type="project" value="TreeGrafter"/>
</dbReference>
<dbReference type="InterPro" id="IPR051915">
    <property type="entry name" value="Cellulose_Degrad_GH3"/>
</dbReference>
<dbReference type="PANTHER" id="PTHR30620">
    <property type="entry name" value="PERIPLASMIC BETA-GLUCOSIDASE-RELATED"/>
    <property type="match status" value="1"/>
</dbReference>
<protein>
    <recommendedName>
        <fullName evidence="3">beta-glucosidase</fullName>
        <ecNumber evidence="3">3.2.1.21</ecNumber>
    </recommendedName>
</protein>
<evidence type="ECO:0000256" key="4">
    <source>
        <dbReference type="ARBA" id="ARBA00022729"/>
    </source>
</evidence>
<dbReference type="RefSeq" id="WP_129347108.1">
    <property type="nucleotide sequence ID" value="NZ_CP012670.1"/>
</dbReference>
<dbReference type="InterPro" id="IPR002772">
    <property type="entry name" value="Glyco_hydro_3_C"/>
</dbReference>
<dbReference type="SUPFAM" id="SSF52279">
    <property type="entry name" value="Beta-D-glucan exohydrolase, C-terminal domain"/>
    <property type="match status" value="1"/>
</dbReference>
<keyword evidence="6" id="KW-0326">Glycosidase</keyword>
<dbReference type="Gene3D" id="2.60.40.10">
    <property type="entry name" value="Immunoglobulins"/>
    <property type="match status" value="1"/>
</dbReference>
<dbReference type="GO" id="GO:0008422">
    <property type="term" value="F:beta-glucosidase activity"/>
    <property type="evidence" value="ECO:0007669"/>
    <property type="project" value="UniProtKB-EC"/>
</dbReference>
<evidence type="ECO:0000313" key="8">
    <source>
        <dbReference type="EMBL" id="AUX21848.1"/>
    </source>
</evidence>
<dbReference type="AlphaFoldDB" id="A0A4P2PZ24"/>
<organism evidence="8 9">
    <name type="scientific">Sorangium cellulosum</name>
    <name type="common">Polyangium cellulosum</name>
    <dbReference type="NCBI Taxonomy" id="56"/>
    <lineage>
        <taxon>Bacteria</taxon>
        <taxon>Pseudomonadati</taxon>
        <taxon>Myxococcota</taxon>
        <taxon>Polyangia</taxon>
        <taxon>Polyangiales</taxon>
        <taxon>Polyangiaceae</taxon>
        <taxon>Sorangium</taxon>
    </lineage>
</organism>
<proteinExistence type="inferred from homology"/>
<dbReference type="InterPro" id="IPR001764">
    <property type="entry name" value="Glyco_hydro_3_N"/>
</dbReference>
<evidence type="ECO:0000256" key="2">
    <source>
        <dbReference type="ARBA" id="ARBA00005336"/>
    </source>
</evidence>
<evidence type="ECO:0000256" key="6">
    <source>
        <dbReference type="ARBA" id="ARBA00023295"/>
    </source>
</evidence>
<evidence type="ECO:0000259" key="7">
    <source>
        <dbReference type="SMART" id="SM01217"/>
    </source>
</evidence>
<comment type="similarity">
    <text evidence="2">Belongs to the glycosyl hydrolase 3 family.</text>
</comment>
<dbReference type="PANTHER" id="PTHR30620:SF16">
    <property type="entry name" value="LYSOSOMAL BETA GLUCOSIDASE"/>
    <property type="match status" value="1"/>
</dbReference>
<dbReference type="Proteomes" id="UP000295781">
    <property type="component" value="Chromosome"/>
</dbReference>
<gene>
    <name evidence="8" type="ORF">SOCEGT47_023430</name>
</gene>
<dbReference type="InterPro" id="IPR036962">
    <property type="entry name" value="Glyco_hydro_3_N_sf"/>
</dbReference>
<evidence type="ECO:0000256" key="1">
    <source>
        <dbReference type="ARBA" id="ARBA00000448"/>
    </source>
</evidence>
<name>A0A4P2PZ24_SORCE</name>
<dbReference type="PRINTS" id="PR00133">
    <property type="entry name" value="GLHYDRLASE3"/>
</dbReference>